<evidence type="ECO:0000256" key="1">
    <source>
        <dbReference type="SAM" id="MobiDB-lite"/>
    </source>
</evidence>
<accession>A0A226CV39</accession>
<dbReference type="EMBL" id="LNIX01000061">
    <property type="protein sequence ID" value="OXA37265.1"/>
    <property type="molecule type" value="Genomic_DNA"/>
</dbReference>
<proteinExistence type="predicted"/>
<dbReference type="PANTHER" id="PTHR48125:SF12">
    <property type="entry name" value="AT HOOK TRANSCRIPTION FACTOR FAMILY-RELATED"/>
    <property type="match status" value="1"/>
</dbReference>
<feature type="region of interest" description="Disordered" evidence="1">
    <location>
        <begin position="67"/>
        <end position="184"/>
    </location>
</feature>
<sequence>MSNKLVIGVLFMTFGLISVSEGAIASMGEPDWSIAKAEVVQELYSYEPHLPRSLFPSLFRPPPLPAASQQRVQIVPTPTPPKYAKFSIQDKKDQPPQGQQGQPGQVKYLPQNGRNQNDNKPPPLIGSGYGPPPVLGPVYEKHPTTPPPPPQSPPPPPQSPPPHIITEQQPIYSPPQNSGGYPDATAVDRQTIVWPDTMEQSLQMSGEETALRFVVHKAGDEGEIRKALVDDGNDRGQDVKFIEGPTLRIQRHQKVYLPPKKKTVVYILLKEPQILTDVEVVGQTEEPVPEVFITYQRSDGGVRTKHYSPDAVKGDKYLRELGSSLGDHNHVTRSISPPALQQAPPPSQLPVILAVGATPSPAPPLRCPSNSNGDATQQKS</sequence>
<feature type="compositionally biased region" description="Polar residues" evidence="1">
    <location>
        <begin position="166"/>
        <end position="179"/>
    </location>
</feature>
<organism evidence="3 4">
    <name type="scientific">Folsomia candida</name>
    <name type="common">Springtail</name>
    <dbReference type="NCBI Taxonomy" id="158441"/>
    <lineage>
        <taxon>Eukaryota</taxon>
        <taxon>Metazoa</taxon>
        <taxon>Ecdysozoa</taxon>
        <taxon>Arthropoda</taxon>
        <taxon>Hexapoda</taxon>
        <taxon>Collembola</taxon>
        <taxon>Entomobryomorpha</taxon>
        <taxon>Isotomoidea</taxon>
        <taxon>Isotomidae</taxon>
        <taxon>Proisotominae</taxon>
        <taxon>Folsomia</taxon>
    </lineage>
</organism>
<feature type="region of interest" description="Disordered" evidence="1">
    <location>
        <begin position="323"/>
        <end position="380"/>
    </location>
</feature>
<keyword evidence="2" id="KW-0732">Signal</keyword>
<name>A0A226CV39_FOLCA</name>
<dbReference type="Proteomes" id="UP000198287">
    <property type="component" value="Unassembled WGS sequence"/>
</dbReference>
<reference evidence="3 4" key="1">
    <citation type="submission" date="2015-12" db="EMBL/GenBank/DDBJ databases">
        <title>The genome of Folsomia candida.</title>
        <authorList>
            <person name="Faddeeva A."/>
            <person name="Derks M.F."/>
            <person name="Anvar Y."/>
            <person name="Smit S."/>
            <person name="Van Straalen N."/>
            <person name="Roelofs D."/>
        </authorList>
    </citation>
    <scope>NUCLEOTIDE SEQUENCE [LARGE SCALE GENOMIC DNA]</scope>
    <source>
        <strain evidence="3 4">VU population</strain>
        <tissue evidence="3">Whole body</tissue>
    </source>
</reference>
<comment type="caution">
    <text evidence="3">The sequence shown here is derived from an EMBL/GenBank/DDBJ whole genome shotgun (WGS) entry which is preliminary data.</text>
</comment>
<feature type="chain" id="PRO_5013008304" description="DUF243 domain-containing protein" evidence="2">
    <location>
        <begin position="23"/>
        <end position="380"/>
    </location>
</feature>
<feature type="compositionally biased region" description="Pro residues" evidence="1">
    <location>
        <begin position="120"/>
        <end position="135"/>
    </location>
</feature>
<feature type="compositionally biased region" description="Pro residues" evidence="1">
    <location>
        <begin position="144"/>
        <end position="163"/>
    </location>
</feature>
<protein>
    <recommendedName>
        <fullName evidence="5">DUF243 domain-containing protein</fullName>
    </recommendedName>
</protein>
<dbReference type="PANTHER" id="PTHR48125">
    <property type="entry name" value="LP07818P1"/>
    <property type="match status" value="1"/>
</dbReference>
<feature type="signal peptide" evidence="2">
    <location>
        <begin position="1"/>
        <end position="22"/>
    </location>
</feature>
<feature type="compositionally biased region" description="Low complexity" evidence="1">
    <location>
        <begin position="95"/>
        <end position="105"/>
    </location>
</feature>
<gene>
    <name evidence="3" type="ORF">Fcan01_27987</name>
</gene>
<dbReference type="AlphaFoldDB" id="A0A226CV39"/>
<keyword evidence="4" id="KW-1185">Reference proteome</keyword>
<evidence type="ECO:0000313" key="4">
    <source>
        <dbReference type="Proteomes" id="UP000198287"/>
    </source>
</evidence>
<evidence type="ECO:0000256" key="2">
    <source>
        <dbReference type="SAM" id="SignalP"/>
    </source>
</evidence>
<evidence type="ECO:0008006" key="5">
    <source>
        <dbReference type="Google" id="ProtNLM"/>
    </source>
</evidence>
<feature type="compositionally biased region" description="Polar residues" evidence="1">
    <location>
        <begin position="368"/>
        <end position="380"/>
    </location>
</feature>
<evidence type="ECO:0000313" key="3">
    <source>
        <dbReference type="EMBL" id="OXA37265.1"/>
    </source>
</evidence>